<name>A0AAD5YVU5_9AGAR</name>
<evidence type="ECO:0000256" key="1">
    <source>
        <dbReference type="SAM" id="MobiDB-lite"/>
    </source>
</evidence>
<proteinExistence type="predicted"/>
<evidence type="ECO:0000313" key="2">
    <source>
        <dbReference type="EMBL" id="KAJ3574927.1"/>
    </source>
</evidence>
<protein>
    <submittedName>
        <fullName evidence="2">Uncharacterized protein</fullName>
    </submittedName>
</protein>
<dbReference type="AlphaFoldDB" id="A0AAD5YVU5"/>
<sequence>MVRSELVVKETLSFTELARYPPLLYHIFVGHENGKFPSPRPGNSTPRASAPFGQLLSRLTLIQAGEPTLDHWLSSPKVGAKSQVSFLYLNTLHSTPDSKYSATYTIGKIEPLPQGALEPQLDSRTGLTQTYVPYSEGPHRPSYPLEAITFPSTPRLQARELVFEAGVTTSPGISEEEGSRNGPIQGLRLSIGSGAGRDEPNDDNLLSPLPLFLRSLLDGGQDVSAVNATFEHNGPPLLFTSSLRIVVTTDELRQGDGSQLLDRIRNEIRNSASFEALRQILPEGSVIAVWFWASSPN</sequence>
<feature type="region of interest" description="Disordered" evidence="1">
    <location>
        <begin position="170"/>
        <end position="203"/>
    </location>
</feature>
<organism evidence="2 3">
    <name type="scientific">Leucocoprinus birnbaumii</name>
    <dbReference type="NCBI Taxonomy" id="56174"/>
    <lineage>
        <taxon>Eukaryota</taxon>
        <taxon>Fungi</taxon>
        <taxon>Dikarya</taxon>
        <taxon>Basidiomycota</taxon>
        <taxon>Agaricomycotina</taxon>
        <taxon>Agaricomycetes</taxon>
        <taxon>Agaricomycetidae</taxon>
        <taxon>Agaricales</taxon>
        <taxon>Agaricineae</taxon>
        <taxon>Agaricaceae</taxon>
        <taxon>Leucocoprinus</taxon>
    </lineage>
</organism>
<gene>
    <name evidence="2" type="ORF">NP233_g1444</name>
</gene>
<reference evidence="2" key="1">
    <citation type="submission" date="2022-07" db="EMBL/GenBank/DDBJ databases">
        <title>Genome Sequence of Leucocoprinus birnbaumii.</title>
        <authorList>
            <person name="Buettner E."/>
        </authorList>
    </citation>
    <scope>NUCLEOTIDE SEQUENCE</scope>
    <source>
        <strain evidence="2">VT141</strain>
    </source>
</reference>
<comment type="caution">
    <text evidence="2">The sequence shown here is derived from an EMBL/GenBank/DDBJ whole genome shotgun (WGS) entry which is preliminary data.</text>
</comment>
<accession>A0AAD5YVU5</accession>
<dbReference type="EMBL" id="JANIEX010000053">
    <property type="protein sequence ID" value="KAJ3574927.1"/>
    <property type="molecule type" value="Genomic_DNA"/>
</dbReference>
<dbReference type="Proteomes" id="UP001213000">
    <property type="component" value="Unassembled WGS sequence"/>
</dbReference>
<evidence type="ECO:0000313" key="3">
    <source>
        <dbReference type="Proteomes" id="UP001213000"/>
    </source>
</evidence>
<keyword evidence="3" id="KW-1185">Reference proteome</keyword>